<evidence type="ECO:0000256" key="7">
    <source>
        <dbReference type="ARBA" id="ARBA00022801"/>
    </source>
</evidence>
<evidence type="ECO:0000256" key="10">
    <source>
        <dbReference type="ARBA" id="ARBA00023242"/>
    </source>
</evidence>
<dbReference type="PANTHER" id="PTHR15822:SF4">
    <property type="entry name" value="TYROSYL-DNA PHOSPHODIESTERASE 2"/>
    <property type="match status" value="1"/>
</dbReference>
<dbReference type="GO" id="GO:0003697">
    <property type="term" value="F:single-stranded DNA binding"/>
    <property type="evidence" value="ECO:0007669"/>
    <property type="project" value="TreeGrafter"/>
</dbReference>
<evidence type="ECO:0000256" key="8">
    <source>
        <dbReference type="ARBA" id="ARBA00022842"/>
    </source>
</evidence>
<keyword evidence="6" id="KW-0227">DNA damage</keyword>
<accession>A0A1D1YJX0</accession>
<dbReference type="GO" id="GO:0004518">
    <property type="term" value="F:nuclease activity"/>
    <property type="evidence" value="ECO:0007669"/>
    <property type="project" value="UniProtKB-KW"/>
</dbReference>
<reference evidence="12" key="1">
    <citation type="submission" date="2015-07" db="EMBL/GenBank/DDBJ databases">
        <title>Transcriptome Assembly of Anthurium amnicola.</title>
        <authorList>
            <person name="Suzuki J."/>
        </authorList>
    </citation>
    <scope>NUCLEOTIDE SEQUENCE</scope>
</reference>
<dbReference type="CDD" id="cd09080">
    <property type="entry name" value="TDP2"/>
    <property type="match status" value="1"/>
</dbReference>
<proteinExistence type="predicted"/>
<dbReference type="GO" id="GO:0005737">
    <property type="term" value="C:cytoplasm"/>
    <property type="evidence" value="ECO:0007669"/>
    <property type="project" value="TreeGrafter"/>
</dbReference>
<dbReference type="InterPro" id="IPR005135">
    <property type="entry name" value="Endo/exonuclease/phosphatase"/>
</dbReference>
<evidence type="ECO:0000256" key="3">
    <source>
        <dbReference type="ARBA" id="ARBA00004322"/>
    </source>
</evidence>
<dbReference type="InterPro" id="IPR036691">
    <property type="entry name" value="Endo/exonu/phosph_ase_sf"/>
</dbReference>
<evidence type="ECO:0000256" key="5">
    <source>
        <dbReference type="ARBA" id="ARBA00022723"/>
    </source>
</evidence>
<dbReference type="Pfam" id="PF03372">
    <property type="entry name" value="Exo_endo_phos"/>
    <property type="match status" value="1"/>
</dbReference>
<comment type="subcellular location">
    <subcellularLocation>
        <location evidence="3">Nucleus</location>
        <location evidence="3">PML body</location>
    </subcellularLocation>
</comment>
<dbReference type="InterPro" id="IPR051547">
    <property type="entry name" value="TDP2-like"/>
</dbReference>
<organism evidence="12">
    <name type="scientific">Anthurium amnicola</name>
    <dbReference type="NCBI Taxonomy" id="1678845"/>
    <lineage>
        <taxon>Eukaryota</taxon>
        <taxon>Viridiplantae</taxon>
        <taxon>Streptophyta</taxon>
        <taxon>Embryophyta</taxon>
        <taxon>Tracheophyta</taxon>
        <taxon>Spermatophyta</taxon>
        <taxon>Magnoliopsida</taxon>
        <taxon>Liliopsida</taxon>
        <taxon>Araceae</taxon>
        <taxon>Pothoideae</taxon>
        <taxon>Potheae</taxon>
        <taxon>Anthurium</taxon>
    </lineage>
</organism>
<evidence type="ECO:0000313" key="12">
    <source>
        <dbReference type="EMBL" id="JAT54925.1"/>
    </source>
</evidence>
<keyword evidence="5" id="KW-0479">Metal-binding</keyword>
<dbReference type="Gene3D" id="3.60.10.10">
    <property type="entry name" value="Endonuclease/exonuclease/phosphatase"/>
    <property type="match status" value="1"/>
</dbReference>
<dbReference type="PANTHER" id="PTHR15822">
    <property type="entry name" value="TRAF AND TNF RECEPTOR-ASSOCIATED PROTEIN"/>
    <property type="match status" value="1"/>
</dbReference>
<comment type="cofactor">
    <cofactor evidence="1">
        <name>Mn(2+)</name>
        <dbReference type="ChEBI" id="CHEBI:29035"/>
    </cofactor>
</comment>
<keyword evidence="7" id="KW-0378">Hydrolase</keyword>
<dbReference type="GO" id="GO:0006302">
    <property type="term" value="P:double-strand break repair"/>
    <property type="evidence" value="ECO:0007669"/>
    <property type="project" value="TreeGrafter"/>
</dbReference>
<evidence type="ECO:0000256" key="9">
    <source>
        <dbReference type="ARBA" id="ARBA00023204"/>
    </source>
</evidence>
<dbReference type="GO" id="GO:0046872">
    <property type="term" value="F:metal ion binding"/>
    <property type="evidence" value="ECO:0007669"/>
    <property type="project" value="UniProtKB-KW"/>
</dbReference>
<comment type="cofactor">
    <cofactor evidence="2">
        <name>Mg(2+)</name>
        <dbReference type="ChEBI" id="CHEBI:18420"/>
    </cofactor>
</comment>
<evidence type="ECO:0000259" key="11">
    <source>
        <dbReference type="Pfam" id="PF03372"/>
    </source>
</evidence>
<evidence type="ECO:0000256" key="1">
    <source>
        <dbReference type="ARBA" id="ARBA00001936"/>
    </source>
</evidence>
<sequence>VNGDSVDDGHCLQLEGFQVPSSSRGSLYKSPHLRSDQKTLKVLSYNVWCGDVKLRERMRAIGNLIQTHSPDLICFQEVTPEIYEIFENSNWKVAYSCSVSPERAHKRKYFSMQLSKVPANFHRKRIGISNKKRELCLAEVDDDQGRKLVFAASHLVSHGSHSDHPVEMYSRERVAQAKQALDLLKNYSNVVFGGDMNWDEKVDGSFPLPHGWVDAWKELRPGEDGWTFDTQANQMLSEHWPLQKRLDRFLCNLRGFSLSSIERIGTEAINGLSYSREKKSGKSVRVTILPVLPSDHYGLLLTISSP</sequence>
<evidence type="ECO:0000256" key="2">
    <source>
        <dbReference type="ARBA" id="ARBA00001946"/>
    </source>
</evidence>
<keyword evidence="10" id="KW-0539">Nucleus</keyword>
<dbReference type="GO" id="GO:0070260">
    <property type="term" value="F:5'-tyrosyl-DNA phosphodiesterase activity"/>
    <property type="evidence" value="ECO:0007669"/>
    <property type="project" value="TreeGrafter"/>
</dbReference>
<feature type="domain" description="Endonuclease/exonuclease/phosphatase" evidence="11">
    <location>
        <begin position="43"/>
        <end position="296"/>
    </location>
</feature>
<protein>
    <submittedName>
        <fullName evidence="12">Tyrosyl-DNA phosphodiesterase 2</fullName>
    </submittedName>
</protein>
<keyword evidence="9" id="KW-0234">DNA repair</keyword>
<feature type="non-terminal residue" evidence="12">
    <location>
        <position position="1"/>
    </location>
</feature>
<gene>
    <name evidence="12" type="primary">TDP2_0</name>
    <name evidence="12" type="ORF">g.115707</name>
</gene>
<keyword evidence="4" id="KW-0540">Nuclease</keyword>
<dbReference type="AlphaFoldDB" id="A0A1D1YJX0"/>
<dbReference type="SUPFAM" id="SSF56219">
    <property type="entry name" value="DNase I-like"/>
    <property type="match status" value="1"/>
</dbReference>
<dbReference type="EMBL" id="GDJX01013011">
    <property type="protein sequence ID" value="JAT54925.1"/>
    <property type="molecule type" value="Transcribed_RNA"/>
</dbReference>
<evidence type="ECO:0000256" key="4">
    <source>
        <dbReference type="ARBA" id="ARBA00022722"/>
    </source>
</evidence>
<evidence type="ECO:0000256" key="6">
    <source>
        <dbReference type="ARBA" id="ARBA00022763"/>
    </source>
</evidence>
<keyword evidence="8" id="KW-0460">Magnesium</keyword>
<name>A0A1D1YJX0_9ARAE</name>
<dbReference type="FunFam" id="3.60.10.10:FF:000058">
    <property type="entry name" value="Tyrosyl-DNA phosphodiesterase 2"/>
    <property type="match status" value="1"/>
</dbReference>